<sequence>MELEFVLFLFCCALFLGVYVWVSWFGIRWLGIRGLRESHYSMIEAQDQYLQALKDYQQHNDVMFIMENGRT</sequence>
<keyword evidence="1" id="KW-0812">Transmembrane</keyword>
<reference evidence="2" key="1">
    <citation type="journal article" date="2020" name="Nature">
        <title>Giant virus diversity and host interactions through global metagenomics.</title>
        <authorList>
            <person name="Schulz F."/>
            <person name="Roux S."/>
            <person name="Paez-Espino D."/>
            <person name="Jungbluth S."/>
            <person name="Walsh D.A."/>
            <person name="Denef V.J."/>
            <person name="McMahon K.D."/>
            <person name="Konstantinidis K.T."/>
            <person name="Eloe-Fadrosh E.A."/>
            <person name="Kyrpides N.C."/>
            <person name="Woyke T."/>
        </authorList>
    </citation>
    <scope>NUCLEOTIDE SEQUENCE</scope>
    <source>
        <strain evidence="2">GVMAG-S-1035118-87</strain>
    </source>
</reference>
<dbReference type="EMBL" id="MN740627">
    <property type="protein sequence ID" value="QHS79275.1"/>
    <property type="molecule type" value="Genomic_DNA"/>
</dbReference>
<keyword evidence="1" id="KW-1133">Transmembrane helix</keyword>
<organism evidence="2">
    <name type="scientific">viral metagenome</name>
    <dbReference type="NCBI Taxonomy" id="1070528"/>
    <lineage>
        <taxon>unclassified sequences</taxon>
        <taxon>metagenomes</taxon>
        <taxon>organismal metagenomes</taxon>
    </lineage>
</organism>
<protein>
    <submittedName>
        <fullName evidence="2">Uncharacterized protein</fullName>
    </submittedName>
</protein>
<keyword evidence="1" id="KW-0472">Membrane</keyword>
<proteinExistence type="predicted"/>
<evidence type="ECO:0000256" key="1">
    <source>
        <dbReference type="SAM" id="Phobius"/>
    </source>
</evidence>
<feature type="transmembrane region" description="Helical" evidence="1">
    <location>
        <begin position="6"/>
        <end position="27"/>
    </location>
</feature>
<name>A0A6C0AIT4_9ZZZZ</name>
<dbReference type="AlphaFoldDB" id="A0A6C0AIT4"/>
<accession>A0A6C0AIT4</accession>
<evidence type="ECO:0000313" key="2">
    <source>
        <dbReference type="EMBL" id="QHS79275.1"/>
    </source>
</evidence>